<dbReference type="EMBL" id="BARW01003411">
    <property type="protein sequence ID" value="GAI66739.1"/>
    <property type="molecule type" value="Genomic_DNA"/>
</dbReference>
<feature type="non-terminal residue" evidence="1">
    <location>
        <position position="352"/>
    </location>
</feature>
<name>X1SG33_9ZZZZ</name>
<protein>
    <submittedName>
        <fullName evidence="1">Uncharacterized protein</fullName>
    </submittedName>
</protein>
<reference evidence="1" key="1">
    <citation type="journal article" date="2014" name="Front. Microbiol.">
        <title>High frequency of phylogenetically diverse reductive dehalogenase-homologous genes in deep subseafloor sedimentary metagenomes.</title>
        <authorList>
            <person name="Kawai M."/>
            <person name="Futagami T."/>
            <person name="Toyoda A."/>
            <person name="Takaki Y."/>
            <person name="Nishi S."/>
            <person name="Hori S."/>
            <person name="Arai W."/>
            <person name="Tsubouchi T."/>
            <person name="Morono Y."/>
            <person name="Uchiyama I."/>
            <person name="Ito T."/>
            <person name="Fujiyama A."/>
            <person name="Inagaki F."/>
            <person name="Takami H."/>
        </authorList>
    </citation>
    <scope>NUCLEOTIDE SEQUENCE</scope>
    <source>
        <strain evidence="1">Expedition CK06-06</strain>
    </source>
</reference>
<evidence type="ECO:0000313" key="1">
    <source>
        <dbReference type="EMBL" id="GAI66739.1"/>
    </source>
</evidence>
<dbReference type="AlphaFoldDB" id="X1SG33"/>
<proteinExistence type="predicted"/>
<sequence>EISELPSGMQTFVRALGSPPSAGFGDLIKLTGGEFAAEVVKDAISPAMSMMKRAINRRSKETWLTSQQANILFQRGKITEPYWNLITESEGYENIIARGLYDSQIPYPSISDLVLYSRYHGNADNPWGEIQNWFDVPARDWPVWKWLGLQRLTTDQSHTLMRRGQFTQARYFSELAKIGWSASDRILMSEIGWVVPNAMLLVQGDLQQKQSQETILRDISIADINPKYAQKYLDAVLTKPASQDLIAYQLRKDPSLSGLEDDLRKIGIHPDYIDVYKTLAYPIPPVADIITMAVREAFSPEIAARFGQYQDYPPAFEEWAQKKGLSKEWSQRYWAAHWSLPSAQQGFEMLHR</sequence>
<gene>
    <name evidence="1" type="ORF">S12H4_08725</name>
</gene>
<accession>X1SG33</accession>
<organism evidence="1">
    <name type="scientific">marine sediment metagenome</name>
    <dbReference type="NCBI Taxonomy" id="412755"/>
    <lineage>
        <taxon>unclassified sequences</taxon>
        <taxon>metagenomes</taxon>
        <taxon>ecological metagenomes</taxon>
    </lineage>
</organism>
<comment type="caution">
    <text evidence="1">The sequence shown here is derived from an EMBL/GenBank/DDBJ whole genome shotgun (WGS) entry which is preliminary data.</text>
</comment>
<feature type="non-terminal residue" evidence="1">
    <location>
        <position position="1"/>
    </location>
</feature>